<dbReference type="OMA" id="KKMVSKX"/>
<dbReference type="eggNOG" id="KOG2391">
    <property type="taxonomic scope" value="Eukaryota"/>
</dbReference>
<evidence type="ECO:0000256" key="1">
    <source>
        <dbReference type="ARBA" id="ARBA00004177"/>
    </source>
</evidence>
<dbReference type="GO" id="GO:0000813">
    <property type="term" value="C:ESCRT I complex"/>
    <property type="evidence" value="ECO:0007669"/>
    <property type="project" value="TreeGrafter"/>
</dbReference>
<dbReference type="InterPro" id="IPR052070">
    <property type="entry name" value="ESCRT-I_UEV_domain"/>
</dbReference>
<dbReference type="OrthoDB" id="306304at2759"/>
<dbReference type="Pfam" id="PF09454">
    <property type="entry name" value="Vps23_core"/>
    <property type="match status" value="1"/>
</dbReference>
<dbReference type="PANTHER" id="PTHR23306:SF3">
    <property type="entry name" value="TUMOR SUPPRESSOR PROTEIN 101"/>
    <property type="match status" value="1"/>
</dbReference>
<keyword evidence="3" id="KW-0967">Endosome</keyword>
<dbReference type="InterPro" id="IPR017916">
    <property type="entry name" value="SB_dom"/>
</dbReference>
<dbReference type="InterPro" id="IPR037202">
    <property type="entry name" value="ESCRT_assembly_dom"/>
</dbReference>
<evidence type="ECO:0000256" key="3">
    <source>
        <dbReference type="ARBA" id="ARBA00022753"/>
    </source>
</evidence>
<keyword evidence="4 5" id="KW-0653">Protein transport</keyword>
<dbReference type="AlphaFoldDB" id="A0A0L0S3X4"/>
<gene>
    <name evidence="7" type="ORF">AMAG_18025</name>
</gene>
<comment type="subcellular location">
    <subcellularLocation>
        <location evidence="1">Endosome</location>
    </subcellularLocation>
</comment>
<reference evidence="7 8" key="1">
    <citation type="submission" date="2009-11" db="EMBL/GenBank/DDBJ databases">
        <title>Annotation of Allomyces macrogynus ATCC 38327.</title>
        <authorList>
            <consortium name="The Broad Institute Genome Sequencing Platform"/>
            <person name="Russ C."/>
            <person name="Cuomo C."/>
            <person name="Burger G."/>
            <person name="Gray M.W."/>
            <person name="Holland P.W.H."/>
            <person name="King N."/>
            <person name="Lang F.B.F."/>
            <person name="Roger A.J."/>
            <person name="Ruiz-Trillo I."/>
            <person name="Young S.K."/>
            <person name="Zeng Q."/>
            <person name="Gargeya S."/>
            <person name="Fitzgerald M."/>
            <person name="Haas B."/>
            <person name="Abouelleil A."/>
            <person name="Alvarado L."/>
            <person name="Arachchi H.M."/>
            <person name="Berlin A."/>
            <person name="Chapman S.B."/>
            <person name="Gearin G."/>
            <person name="Goldberg J."/>
            <person name="Griggs A."/>
            <person name="Gujja S."/>
            <person name="Hansen M."/>
            <person name="Heiman D."/>
            <person name="Howarth C."/>
            <person name="Larimer J."/>
            <person name="Lui A."/>
            <person name="MacDonald P.J.P."/>
            <person name="McCowen C."/>
            <person name="Montmayeur A."/>
            <person name="Murphy C."/>
            <person name="Neiman D."/>
            <person name="Pearson M."/>
            <person name="Priest M."/>
            <person name="Roberts A."/>
            <person name="Saif S."/>
            <person name="Shea T."/>
            <person name="Sisk P."/>
            <person name="Stolte C."/>
            <person name="Sykes S."/>
            <person name="Wortman J."/>
            <person name="Nusbaum C."/>
            <person name="Birren B."/>
        </authorList>
    </citation>
    <scope>NUCLEOTIDE SEQUENCE [LARGE SCALE GENOMIC DNA]</scope>
    <source>
        <strain evidence="7 8">ATCC 38327</strain>
    </source>
</reference>
<dbReference type="GO" id="GO:0072666">
    <property type="term" value="P:establishment of protein localization to vacuole"/>
    <property type="evidence" value="ECO:0007669"/>
    <property type="project" value="UniProtKB-ARBA"/>
</dbReference>
<dbReference type="PANTHER" id="PTHR23306">
    <property type="entry name" value="TUMOR SUSCEPTIBILITY GENE 101 PROTEIN-RELATED"/>
    <property type="match status" value="1"/>
</dbReference>
<dbReference type="Gene3D" id="6.10.140.820">
    <property type="match status" value="1"/>
</dbReference>
<feature type="domain" description="SB" evidence="6">
    <location>
        <begin position="102"/>
        <end position="166"/>
    </location>
</feature>
<reference evidence="8" key="2">
    <citation type="submission" date="2009-11" db="EMBL/GenBank/DDBJ databases">
        <title>The Genome Sequence of Allomyces macrogynus strain ATCC 38327.</title>
        <authorList>
            <consortium name="The Broad Institute Genome Sequencing Platform"/>
            <person name="Russ C."/>
            <person name="Cuomo C."/>
            <person name="Shea T."/>
            <person name="Young S.K."/>
            <person name="Zeng Q."/>
            <person name="Koehrsen M."/>
            <person name="Haas B."/>
            <person name="Borodovsky M."/>
            <person name="Guigo R."/>
            <person name="Alvarado L."/>
            <person name="Berlin A."/>
            <person name="Borenstein D."/>
            <person name="Chen Z."/>
            <person name="Engels R."/>
            <person name="Freedman E."/>
            <person name="Gellesch M."/>
            <person name="Goldberg J."/>
            <person name="Griggs A."/>
            <person name="Gujja S."/>
            <person name="Heiman D."/>
            <person name="Hepburn T."/>
            <person name="Howarth C."/>
            <person name="Jen D."/>
            <person name="Larson L."/>
            <person name="Lewis B."/>
            <person name="Mehta T."/>
            <person name="Park D."/>
            <person name="Pearson M."/>
            <person name="Roberts A."/>
            <person name="Saif S."/>
            <person name="Shenoy N."/>
            <person name="Sisk P."/>
            <person name="Stolte C."/>
            <person name="Sykes S."/>
            <person name="Walk T."/>
            <person name="White J."/>
            <person name="Yandava C."/>
            <person name="Burger G."/>
            <person name="Gray M.W."/>
            <person name="Holland P.W.H."/>
            <person name="King N."/>
            <person name="Lang F.B.F."/>
            <person name="Roger A.J."/>
            <person name="Ruiz-Trillo I."/>
            <person name="Lander E."/>
            <person name="Nusbaum C."/>
        </authorList>
    </citation>
    <scope>NUCLEOTIDE SEQUENCE [LARGE SCALE GENOMIC DNA]</scope>
    <source>
        <strain evidence="8">ATCC 38327</strain>
    </source>
</reference>
<dbReference type="Proteomes" id="UP000054350">
    <property type="component" value="Unassembled WGS sequence"/>
</dbReference>
<evidence type="ECO:0000313" key="7">
    <source>
        <dbReference type="EMBL" id="KNE57252.1"/>
    </source>
</evidence>
<evidence type="ECO:0000313" key="8">
    <source>
        <dbReference type="Proteomes" id="UP000054350"/>
    </source>
</evidence>
<sequence>MDPHAIKLNALRADVADKLTAKFAEFSSALTSEMEALLHENKVLYEAQTRVQQKADALDQGVVQLGTNLAFVEKRVGEYQSMVETWESKPPLAPEDILIAANPIQAQILDAVAEDHAIEDTMYMLGKALDDGKIDGAVFLKTIRSLAKEQFLQRALVQKCAKALSG</sequence>
<protein>
    <recommendedName>
        <fullName evidence="6">SB domain-containing protein</fullName>
    </recommendedName>
</protein>
<organism evidence="7 8">
    <name type="scientific">Allomyces macrogynus (strain ATCC 38327)</name>
    <name type="common">Allomyces javanicus var. macrogynus</name>
    <dbReference type="NCBI Taxonomy" id="578462"/>
    <lineage>
        <taxon>Eukaryota</taxon>
        <taxon>Fungi</taxon>
        <taxon>Fungi incertae sedis</taxon>
        <taxon>Blastocladiomycota</taxon>
        <taxon>Blastocladiomycetes</taxon>
        <taxon>Blastocladiales</taxon>
        <taxon>Blastocladiaceae</taxon>
        <taxon>Allomyces</taxon>
    </lineage>
</organism>
<dbReference type="PROSITE" id="PS51312">
    <property type="entry name" value="SB"/>
    <property type="match status" value="1"/>
</dbReference>
<accession>A0A0L0S3X4</accession>
<evidence type="ECO:0000259" key="6">
    <source>
        <dbReference type="PROSITE" id="PS51312"/>
    </source>
</evidence>
<keyword evidence="8" id="KW-1185">Reference proteome</keyword>
<dbReference type="SUPFAM" id="SSF140111">
    <property type="entry name" value="Endosomal sorting complex assembly domain"/>
    <property type="match status" value="1"/>
</dbReference>
<keyword evidence="2 5" id="KW-0813">Transport</keyword>
<dbReference type="VEuPathDB" id="FungiDB:AMAG_18025"/>
<dbReference type="GO" id="GO:0043130">
    <property type="term" value="F:ubiquitin binding"/>
    <property type="evidence" value="ECO:0007669"/>
    <property type="project" value="TreeGrafter"/>
</dbReference>
<proteinExistence type="predicted"/>
<dbReference type="Gene3D" id="6.10.250.370">
    <property type="match status" value="1"/>
</dbReference>
<dbReference type="EMBL" id="GG745331">
    <property type="protein sequence ID" value="KNE57252.1"/>
    <property type="molecule type" value="Genomic_DNA"/>
</dbReference>
<evidence type="ECO:0000256" key="5">
    <source>
        <dbReference type="PROSITE-ProRule" id="PRU00644"/>
    </source>
</evidence>
<dbReference type="GO" id="GO:0015031">
    <property type="term" value="P:protein transport"/>
    <property type="evidence" value="ECO:0007669"/>
    <property type="project" value="UniProtKB-UniRule"/>
</dbReference>
<dbReference type="STRING" id="578462.A0A0L0S3X4"/>
<evidence type="ECO:0000256" key="4">
    <source>
        <dbReference type="ARBA" id="ARBA00022927"/>
    </source>
</evidence>
<dbReference type="GO" id="GO:0043162">
    <property type="term" value="P:ubiquitin-dependent protein catabolic process via the multivesicular body sorting pathway"/>
    <property type="evidence" value="ECO:0007669"/>
    <property type="project" value="UniProtKB-ARBA"/>
</dbReference>
<name>A0A0L0S3X4_ALLM3</name>
<evidence type="ECO:0000256" key="2">
    <source>
        <dbReference type="ARBA" id="ARBA00022448"/>
    </source>
</evidence>